<evidence type="ECO:0000313" key="2">
    <source>
        <dbReference type="Proteomes" id="UP001055879"/>
    </source>
</evidence>
<dbReference type="EMBL" id="CM042053">
    <property type="protein sequence ID" value="KAI3714467.1"/>
    <property type="molecule type" value="Genomic_DNA"/>
</dbReference>
<protein>
    <submittedName>
        <fullName evidence="1">Uncharacterized protein</fullName>
    </submittedName>
</protein>
<keyword evidence="2" id="KW-1185">Reference proteome</keyword>
<accession>A0ACB9AWD6</accession>
<evidence type="ECO:0000313" key="1">
    <source>
        <dbReference type="EMBL" id="KAI3714467.1"/>
    </source>
</evidence>
<reference evidence="1 2" key="2">
    <citation type="journal article" date="2022" name="Mol. Ecol. Resour.">
        <title>The genomes of chicory, endive, great burdock and yacon provide insights into Asteraceae paleo-polyploidization history and plant inulin production.</title>
        <authorList>
            <person name="Fan W."/>
            <person name="Wang S."/>
            <person name="Wang H."/>
            <person name="Wang A."/>
            <person name="Jiang F."/>
            <person name="Liu H."/>
            <person name="Zhao H."/>
            <person name="Xu D."/>
            <person name="Zhang Y."/>
        </authorList>
    </citation>
    <scope>NUCLEOTIDE SEQUENCE [LARGE SCALE GENOMIC DNA]</scope>
    <source>
        <strain evidence="2">cv. Niubang</strain>
    </source>
</reference>
<name>A0ACB9AWD6_ARCLA</name>
<sequence>MERQAPFIHPSMAYLEYSSGIDHGSLDQLRSTRSAVYVALLSSYFTITIHPSSLCYAVYFPPYNIQDAGFIYNLSF</sequence>
<comment type="caution">
    <text evidence="1">The sequence shown here is derived from an EMBL/GenBank/DDBJ whole genome shotgun (WGS) entry which is preliminary data.</text>
</comment>
<dbReference type="Proteomes" id="UP001055879">
    <property type="component" value="Linkage Group LG07"/>
</dbReference>
<organism evidence="1 2">
    <name type="scientific">Arctium lappa</name>
    <name type="common">Greater burdock</name>
    <name type="synonym">Lappa major</name>
    <dbReference type="NCBI Taxonomy" id="4217"/>
    <lineage>
        <taxon>Eukaryota</taxon>
        <taxon>Viridiplantae</taxon>
        <taxon>Streptophyta</taxon>
        <taxon>Embryophyta</taxon>
        <taxon>Tracheophyta</taxon>
        <taxon>Spermatophyta</taxon>
        <taxon>Magnoliopsida</taxon>
        <taxon>eudicotyledons</taxon>
        <taxon>Gunneridae</taxon>
        <taxon>Pentapetalae</taxon>
        <taxon>asterids</taxon>
        <taxon>campanulids</taxon>
        <taxon>Asterales</taxon>
        <taxon>Asteraceae</taxon>
        <taxon>Carduoideae</taxon>
        <taxon>Cardueae</taxon>
        <taxon>Arctiinae</taxon>
        <taxon>Arctium</taxon>
    </lineage>
</organism>
<reference evidence="2" key="1">
    <citation type="journal article" date="2022" name="Mol. Ecol. Resour.">
        <title>The genomes of chicory, endive, great burdock and yacon provide insights into Asteraceae palaeo-polyploidization history and plant inulin production.</title>
        <authorList>
            <person name="Fan W."/>
            <person name="Wang S."/>
            <person name="Wang H."/>
            <person name="Wang A."/>
            <person name="Jiang F."/>
            <person name="Liu H."/>
            <person name="Zhao H."/>
            <person name="Xu D."/>
            <person name="Zhang Y."/>
        </authorList>
    </citation>
    <scope>NUCLEOTIDE SEQUENCE [LARGE SCALE GENOMIC DNA]</scope>
    <source>
        <strain evidence="2">cv. Niubang</strain>
    </source>
</reference>
<proteinExistence type="predicted"/>
<gene>
    <name evidence="1" type="ORF">L6452_21421</name>
</gene>